<dbReference type="Gene3D" id="3.30.1330.60">
    <property type="entry name" value="OmpA-like domain"/>
    <property type="match status" value="1"/>
</dbReference>
<evidence type="ECO:0000259" key="4">
    <source>
        <dbReference type="PROSITE" id="PS51123"/>
    </source>
</evidence>
<reference evidence="6" key="1">
    <citation type="journal article" date="2019" name="Int. J. Syst. Evol. Microbiol.">
        <title>The Global Catalogue of Microorganisms (GCM) 10K type strain sequencing project: providing services to taxonomists for standard genome sequencing and annotation.</title>
        <authorList>
            <consortium name="The Broad Institute Genomics Platform"/>
            <consortium name="The Broad Institute Genome Sequencing Center for Infectious Disease"/>
            <person name="Wu L."/>
            <person name="Ma J."/>
        </authorList>
    </citation>
    <scope>NUCLEOTIDE SEQUENCE [LARGE SCALE GENOMIC DNA]</scope>
    <source>
        <strain evidence="6">JCM 17551</strain>
    </source>
</reference>
<dbReference type="RefSeq" id="WP_344800710.1">
    <property type="nucleotide sequence ID" value="NZ_BAABBN010000017.1"/>
</dbReference>
<dbReference type="Gene3D" id="3.40.190.10">
    <property type="entry name" value="Periplasmic binding protein-like II"/>
    <property type="match status" value="2"/>
</dbReference>
<accession>A0ABP7NC01</accession>
<keyword evidence="6" id="KW-1185">Reference proteome</keyword>
<dbReference type="Pfam" id="PF00691">
    <property type="entry name" value="OmpA"/>
    <property type="match status" value="1"/>
</dbReference>
<dbReference type="PROSITE" id="PS51257">
    <property type="entry name" value="PROKAR_LIPOPROTEIN"/>
    <property type="match status" value="1"/>
</dbReference>
<sequence length="478" mass="52498">MNSSKTIYPATILVWFATACLWIVSFFSLILVSVNTHAQPYPMTSVSTVNAHQLANKTDTWIHMQGSNTVGERLTPAIAKAFLESKGVQDIGLTTGRDRYDKFIQGYDPKNDRYVQIRIESYGSSTGFKGLMAGAADMSASSRPIKQKEVEKLKEMGNMTSQQAEHVVGIDGLAILVHPSNPVTSLTVKQIAELFSGQINNWQEVGGPNLAVSLHARDHESGTWDTFKGLVLAKKYKLDASAKRYVSNDALSQQVSEDVGAIGFSGLSSVGNSKLLAVADGDNAPALYPTRLTVGTEDYPLARRLFLYTPVKDKKAVVDEFIQFALGPKGQTLVDEIGYISQNIESHTLAVSSDLPEYYRQAVAGADRLSLNFRFKEGKSKLDNKAFVDVKRLAEFMNAQGNEQKSVVLVGASDPRSKNENAVLLSKLRAKVVRRELIDLGIPRNRIKMVANGALLQVADNSSLTSRIKNRRVEVWLQ</sequence>
<dbReference type="InterPro" id="IPR024370">
    <property type="entry name" value="PBP_domain"/>
</dbReference>
<keyword evidence="2 3" id="KW-0472">Membrane</keyword>
<name>A0ABP7NC01_9GAMM</name>
<dbReference type="CDD" id="cd07185">
    <property type="entry name" value="OmpA_C-like"/>
    <property type="match status" value="1"/>
</dbReference>
<dbReference type="Pfam" id="PF12849">
    <property type="entry name" value="PBP_like_2"/>
    <property type="match status" value="1"/>
</dbReference>
<dbReference type="PROSITE" id="PS51123">
    <property type="entry name" value="OMPA_2"/>
    <property type="match status" value="1"/>
</dbReference>
<dbReference type="SUPFAM" id="SSF53850">
    <property type="entry name" value="Periplasmic binding protein-like II"/>
    <property type="match status" value="1"/>
</dbReference>
<comment type="caution">
    <text evidence="5">The sequence shown here is derived from an EMBL/GenBank/DDBJ whole genome shotgun (WGS) entry which is preliminary data.</text>
</comment>
<keyword evidence="1" id="KW-0732">Signal</keyword>
<evidence type="ECO:0000256" key="2">
    <source>
        <dbReference type="PROSITE-ProRule" id="PRU00473"/>
    </source>
</evidence>
<feature type="transmembrane region" description="Helical" evidence="3">
    <location>
        <begin position="12"/>
        <end position="34"/>
    </location>
</feature>
<dbReference type="InterPro" id="IPR006665">
    <property type="entry name" value="OmpA-like"/>
</dbReference>
<proteinExistence type="predicted"/>
<evidence type="ECO:0000313" key="6">
    <source>
        <dbReference type="Proteomes" id="UP001501565"/>
    </source>
</evidence>
<keyword evidence="3" id="KW-1133">Transmembrane helix</keyword>
<dbReference type="InterPro" id="IPR036737">
    <property type="entry name" value="OmpA-like_sf"/>
</dbReference>
<dbReference type="PANTHER" id="PTHR30570">
    <property type="entry name" value="PERIPLASMIC PHOSPHATE BINDING COMPONENT OF PHOSPHATE ABC TRANSPORTER"/>
    <property type="match status" value="1"/>
</dbReference>
<evidence type="ECO:0000313" key="5">
    <source>
        <dbReference type="EMBL" id="GAA3942430.1"/>
    </source>
</evidence>
<feature type="domain" description="OmpA-like" evidence="4">
    <location>
        <begin position="362"/>
        <end position="478"/>
    </location>
</feature>
<dbReference type="CDD" id="cd13566">
    <property type="entry name" value="PBP2_phosphate"/>
    <property type="match status" value="1"/>
</dbReference>
<dbReference type="SUPFAM" id="SSF103088">
    <property type="entry name" value="OmpA-like"/>
    <property type="match status" value="1"/>
</dbReference>
<dbReference type="PANTHER" id="PTHR30570:SF1">
    <property type="entry name" value="PHOSPHATE-BINDING PROTEIN PSTS"/>
    <property type="match status" value="1"/>
</dbReference>
<evidence type="ECO:0000256" key="1">
    <source>
        <dbReference type="ARBA" id="ARBA00022729"/>
    </source>
</evidence>
<dbReference type="Proteomes" id="UP001501565">
    <property type="component" value="Unassembled WGS sequence"/>
</dbReference>
<organism evidence="5 6">
    <name type="scientific">Litoribacillus peritrichatus</name>
    <dbReference type="NCBI Taxonomy" id="718191"/>
    <lineage>
        <taxon>Bacteria</taxon>
        <taxon>Pseudomonadati</taxon>
        <taxon>Pseudomonadota</taxon>
        <taxon>Gammaproteobacteria</taxon>
        <taxon>Oceanospirillales</taxon>
        <taxon>Oceanospirillaceae</taxon>
        <taxon>Litoribacillus</taxon>
    </lineage>
</organism>
<evidence type="ECO:0000256" key="3">
    <source>
        <dbReference type="SAM" id="Phobius"/>
    </source>
</evidence>
<dbReference type="InterPro" id="IPR050811">
    <property type="entry name" value="Phosphate_ABC_transporter"/>
</dbReference>
<keyword evidence="3" id="KW-0812">Transmembrane</keyword>
<gene>
    <name evidence="5" type="ORF">GCM10022277_42820</name>
</gene>
<dbReference type="EMBL" id="BAABBN010000017">
    <property type="protein sequence ID" value="GAA3942430.1"/>
    <property type="molecule type" value="Genomic_DNA"/>
</dbReference>
<protein>
    <submittedName>
        <fullName evidence="5">Substrate-binding domain-containing protein</fullName>
    </submittedName>
</protein>